<sequence length="66" mass="6696">MGIEHFVQSGHPHLEEAYWLEEGVRPELAARGLLDTGPSSPAGVPSANGRPASAPGGAPLLVAGGR</sequence>
<dbReference type="EMBL" id="BMRP01000003">
    <property type="protein sequence ID" value="GGU49811.1"/>
    <property type="molecule type" value="Genomic_DNA"/>
</dbReference>
<accession>A0ABQ2UT28</accession>
<name>A0ABQ2UT28_9ACTN</name>
<dbReference type="Proteomes" id="UP000654471">
    <property type="component" value="Unassembled WGS sequence"/>
</dbReference>
<proteinExistence type="predicted"/>
<reference evidence="3" key="1">
    <citation type="journal article" date="2019" name="Int. J. Syst. Evol. Microbiol.">
        <title>The Global Catalogue of Microorganisms (GCM) 10K type strain sequencing project: providing services to taxonomists for standard genome sequencing and annotation.</title>
        <authorList>
            <consortium name="The Broad Institute Genomics Platform"/>
            <consortium name="The Broad Institute Genome Sequencing Center for Infectious Disease"/>
            <person name="Wu L."/>
            <person name="Ma J."/>
        </authorList>
    </citation>
    <scope>NUCLEOTIDE SEQUENCE [LARGE SCALE GENOMIC DNA]</scope>
    <source>
        <strain evidence="3">JCM 3399</strain>
    </source>
</reference>
<feature type="compositionally biased region" description="Low complexity" evidence="1">
    <location>
        <begin position="45"/>
        <end position="66"/>
    </location>
</feature>
<keyword evidence="3" id="KW-1185">Reference proteome</keyword>
<protein>
    <submittedName>
        <fullName evidence="2">Uncharacterized protein</fullName>
    </submittedName>
</protein>
<evidence type="ECO:0000313" key="2">
    <source>
        <dbReference type="EMBL" id="GGU49811.1"/>
    </source>
</evidence>
<evidence type="ECO:0000256" key="1">
    <source>
        <dbReference type="SAM" id="MobiDB-lite"/>
    </source>
</evidence>
<gene>
    <name evidence="2" type="ORF">GCM10010211_12550</name>
</gene>
<organism evidence="2 3">
    <name type="scientific">Streptomyces albospinus</name>
    <dbReference type="NCBI Taxonomy" id="285515"/>
    <lineage>
        <taxon>Bacteria</taxon>
        <taxon>Bacillati</taxon>
        <taxon>Actinomycetota</taxon>
        <taxon>Actinomycetes</taxon>
        <taxon>Kitasatosporales</taxon>
        <taxon>Streptomycetaceae</taxon>
        <taxon>Streptomyces</taxon>
    </lineage>
</organism>
<evidence type="ECO:0000313" key="3">
    <source>
        <dbReference type="Proteomes" id="UP000654471"/>
    </source>
</evidence>
<feature type="region of interest" description="Disordered" evidence="1">
    <location>
        <begin position="32"/>
        <end position="66"/>
    </location>
</feature>
<comment type="caution">
    <text evidence="2">The sequence shown here is derived from an EMBL/GenBank/DDBJ whole genome shotgun (WGS) entry which is preliminary data.</text>
</comment>